<keyword evidence="10 11" id="KW-0472">Membrane</keyword>
<evidence type="ECO:0000256" key="1">
    <source>
        <dbReference type="ARBA" id="ARBA00004448"/>
    </source>
</evidence>
<evidence type="ECO:0000256" key="7">
    <source>
        <dbReference type="ARBA" id="ARBA00022946"/>
    </source>
</evidence>
<keyword evidence="7" id="KW-0809">Transit peptide</keyword>
<evidence type="ECO:0000256" key="10">
    <source>
        <dbReference type="ARBA" id="ARBA00023136"/>
    </source>
</evidence>
<evidence type="ECO:0000256" key="4">
    <source>
        <dbReference type="ARBA" id="ARBA00022692"/>
    </source>
</evidence>
<evidence type="ECO:0000256" key="2">
    <source>
        <dbReference type="ARBA" id="ARBA00006375"/>
    </source>
</evidence>
<dbReference type="GO" id="GO:1990547">
    <property type="term" value="P:mitochondrial phosphate ion transmembrane transport"/>
    <property type="evidence" value="ECO:0007669"/>
    <property type="project" value="InterPro"/>
</dbReference>
<dbReference type="PANTHER" id="PTHR45671:SF10">
    <property type="entry name" value="SOLUTE CARRIER FAMILY 25 MEMBER 3"/>
    <property type="match status" value="1"/>
</dbReference>
<feature type="repeat" description="Solcar" evidence="11">
    <location>
        <begin position="282"/>
        <end position="361"/>
    </location>
</feature>
<evidence type="ECO:0000256" key="8">
    <source>
        <dbReference type="ARBA" id="ARBA00022989"/>
    </source>
</evidence>
<dbReference type="GO" id="GO:0005743">
    <property type="term" value="C:mitochondrial inner membrane"/>
    <property type="evidence" value="ECO:0007669"/>
    <property type="project" value="UniProtKB-SubCell"/>
</dbReference>
<accession>A0A5B8MVQ1</accession>
<dbReference type="FunFam" id="1.50.40.10:FF:000005">
    <property type="entry name" value="Mitochondrial phosphate carrier protein 2"/>
    <property type="match status" value="1"/>
</dbReference>
<dbReference type="InterPro" id="IPR023395">
    <property type="entry name" value="MCP_dom_sf"/>
</dbReference>
<dbReference type="SUPFAM" id="SSF103506">
    <property type="entry name" value="Mitochondrial carrier"/>
    <property type="match status" value="1"/>
</dbReference>
<organism evidence="13 14">
    <name type="scientific">Chloropicon primus</name>
    <dbReference type="NCBI Taxonomy" id="1764295"/>
    <lineage>
        <taxon>Eukaryota</taxon>
        <taxon>Viridiplantae</taxon>
        <taxon>Chlorophyta</taxon>
        <taxon>Chloropicophyceae</taxon>
        <taxon>Chloropicales</taxon>
        <taxon>Chloropicaceae</taxon>
        <taxon>Chloropicon</taxon>
    </lineage>
</organism>
<keyword evidence="5" id="KW-0677">Repeat</keyword>
<dbReference type="Pfam" id="PF00153">
    <property type="entry name" value="Mito_carr"/>
    <property type="match status" value="2"/>
</dbReference>
<evidence type="ECO:0000256" key="11">
    <source>
        <dbReference type="PROSITE-ProRule" id="PRU00282"/>
    </source>
</evidence>
<keyword evidence="8" id="KW-1133">Transmembrane helix</keyword>
<keyword evidence="4 11" id="KW-0812">Transmembrane</keyword>
<comment type="subcellular location">
    <subcellularLocation>
        <location evidence="1">Mitochondrion inner membrane</location>
        <topology evidence="1">Multi-pass membrane protein</topology>
    </subcellularLocation>
</comment>
<evidence type="ECO:0000256" key="6">
    <source>
        <dbReference type="ARBA" id="ARBA00022792"/>
    </source>
</evidence>
<evidence type="ECO:0000313" key="13">
    <source>
        <dbReference type="EMBL" id="QDZ24326.1"/>
    </source>
</evidence>
<sequence length="377" mass="40226">MENRFIAPSCVYDQAFGKFAAKWNGKAASEASPVVSATAKTPVVRTIASAYEGSLRDKFRLGAVPTVGAIPSAAEGGIVLFSPAYYAACAVGGVLSCGGTHTLVTPLDVVKCNMQTDPKKYTGIFQGFGTVLKEQGFAGLVRGWVPTLFGYSAQGAGKFGLYEFFKKYYSDQLGEEAAEKYQTFVFLAGSASAEFFADIMLCPFEAVKVKVQTVPGFAKGFSDGFPKFVAAEGYGGLFKGLTPLWGRQIPYTMMKFACFENTVKALYKYVVPKPQAECTKTEQLGVSFLAGYIAGVFCAIVSHPADNMVSKLNATKGATMGQIVEEMGMVGLFTRGLPLRIVMIGTLTGLQWGIYDAFKVSVGLPTTGSKAPAPEKK</sequence>
<keyword evidence="6" id="KW-0999">Mitochondrion inner membrane</keyword>
<name>A0A5B8MVQ1_9CHLO</name>
<evidence type="ECO:0000256" key="5">
    <source>
        <dbReference type="ARBA" id="ARBA00022737"/>
    </source>
</evidence>
<dbReference type="InterPro" id="IPR018108">
    <property type="entry name" value="MCP_transmembrane"/>
</dbReference>
<keyword evidence="9" id="KW-0496">Mitochondrion</keyword>
<keyword evidence="14" id="KW-1185">Reference proteome</keyword>
<dbReference type="GO" id="GO:0005315">
    <property type="term" value="F:phosphate transmembrane transporter activity"/>
    <property type="evidence" value="ECO:0007669"/>
    <property type="project" value="InterPro"/>
</dbReference>
<dbReference type="STRING" id="1764295.A0A5B8MVQ1"/>
<keyword evidence="3 12" id="KW-0813">Transport</keyword>
<dbReference type="EMBL" id="CP031046">
    <property type="protein sequence ID" value="QDZ24326.1"/>
    <property type="molecule type" value="Genomic_DNA"/>
</dbReference>
<protein>
    <submittedName>
        <fullName evidence="13">Mitochondrial phosphate carrier protein</fullName>
    </submittedName>
</protein>
<evidence type="ECO:0000256" key="12">
    <source>
        <dbReference type="RuleBase" id="RU000488"/>
    </source>
</evidence>
<dbReference type="OrthoDB" id="427452at2759"/>
<evidence type="ECO:0000256" key="3">
    <source>
        <dbReference type="ARBA" id="ARBA00022448"/>
    </source>
</evidence>
<dbReference type="InterPro" id="IPR044677">
    <property type="entry name" value="SLC25A3/Pic2/Mir1-like"/>
</dbReference>
<proteinExistence type="inferred from homology"/>
<dbReference type="Proteomes" id="UP000316726">
    <property type="component" value="Chromosome 13"/>
</dbReference>
<evidence type="ECO:0000256" key="9">
    <source>
        <dbReference type="ARBA" id="ARBA00023128"/>
    </source>
</evidence>
<feature type="repeat" description="Solcar" evidence="11">
    <location>
        <begin position="84"/>
        <end position="168"/>
    </location>
</feature>
<evidence type="ECO:0000313" key="14">
    <source>
        <dbReference type="Proteomes" id="UP000316726"/>
    </source>
</evidence>
<comment type="similarity">
    <text evidence="2 12">Belongs to the mitochondrial carrier (TC 2.A.29) family.</text>
</comment>
<dbReference type="AlphaFoldDB" id="A0A5B8MVQ1"/>
<reference evidence="13 14" key="1">
    <citation type="submission" date="2018-07" db="EMBL/GenBank/DDBJ databases">
        <title>The complete nuclear genome of the prasinophyte Chloropicon primus (CCMP1205).</title>
        <authorList>
            <person name="Pombert J.-F."/>
            <person name="Otis C."/>
            <person name="Turmel M."/>
            <person name="Lemieux C."/>
        </authorList>
    </citation>
    <scope>NUCLEOTIDE SEQUENCE [LARGE SCALE GENOMIC DNA]</scope>
    <source>
        <strain evidence="13 14">CCMP1205</strain>
    </source>
</reference>
<gene>
    <name evidence="13" type="ORF">A3770_13p68440</name>
</gene>
<feature type="repeat" description="Solcar" evidence="11">
    <location>
        <begin position="181"/>
        <end position="265"/>
    </location>
</feature>
<dbReference type="Gene3D" id="1.50.40.10">
    <property type="entry name" value="Mitochondrial carrier domain"/>
    <property type="match status" value="1"/>
</dbReference>
<dbReference type="PROSITE" id="PS50920">
    <property type="entry name" value="SOLCAR"/>
    <property type="match status" value="3"/>
</dbReference>
<dbReference type="PANTHER" id="PTHR45671">
    <property type="entry name" value="SOLUTE CARRIER FAMILY 25 (MITOCHONDRIAL CARRIER PHOSPHATE CARRIER), MEMBER 3, LIKE-RELATED-RELATED"/>
    <property type="match status" value="1"/>
</dbReference>